<dbReference type="EMBL" id="LR796670">
    <property type="protein sequence ID" value="CAB4159324.1"/>
    <property type="molecule type" value="Genomic_DNA"/>
</dbReference>
<organism evidence="1">
    <name type="scientific">uncultured Caudovirales phage</name>
    <dbReference type="NCBI Taxonomy" id="2100421"/>
    <lineage>
        <taxon>Viruses</taxon>
        <taxon>Duplodnaviria</taxon>
        <taxon>Heunggongvirae</taxon>
        <taxon>Uroviricota</taxon>
        <taxon>Caudoviricetes</taxon>
        <taxon>Peduoviridae</taxon>
        <taxon>Maltschvirus</taxon>
        <taxon>Maltschvirus maltsch</taxon>
    </lineage>
</organism>
<sequence length="228" mass="26022">MSRMLSFNEFIATRSNESLDPYLTATRKFKVGQTVRLGKKIGKIVTIRGEKYTVLLGSDQRVCTEKELRAVDATYDPEVRPSRKKEPVEKSMGISENVLIEVNMPELDAYLTLLLDQTNQPRHKDVFEEYVESRKGKISYVDLVKQITDLKLDPSRRKDSKIKNMELITKILQLVVRQCRKYPDVIPAELEERGHSTSSLEMSAVDYLVGEDGSIVTGFMGFREPSIT</sequence>
<gene>
    <name evidence="1" type="ORF">UFOVP699_88</name>
</gene>
<protein>
    <submittedName>
        <fullName evidence="1">Uncharacterized protein</fullName>
    </submittedName>
</protein>
<proteinExistence type="predicted"/>
<reference evidence="1" key="1">
    <citation type="submission" date="2020-04" db="EMBL/GenBank/DDBJ databases">
        <authorList>
            <person name="Chiriac C."/>
            <person name="Salcher M."/>
            <person name="Ghai R."/>
            <person name="Kavagutti S V."/>
        </authorList>
    </citation>
    <scope>NUCLEOTIDE SEQUENCE</scope>
</reference>
<evidence type="ECO:0000313" key="1">
    <source>
        <dbReference type="EMBL" id="CAB4159324.1"/>
    </source>
</evidence>
<name>A0A6J5NVS8_9CAUD</name>
<accession>A0A6J5NVS8</accession>